<dbReference type="Proteomes" id="UP000467322">
    <property type="component" value="Unassembled WGS sequence"/>
</dbReference>
<comment type="caution">
    <text evidence="2">The sequence shown here is derived from an EMBL/GenBank/DDBJ whole genome shotgun (WGS) entry which is preliminary data.</text>
</comment>
<feature type="transmembrane region" description="Helical" evidence="1">
    <location>
        <begin position="7"/>
        <end position="25"/>
    </location>
</feature>
<evidence type="ECO:0000313" key="2">
    <source>
        <dbReference type="EMBL" id="MZR12457.1"/>
    </source>
</evidence>
<name>A0A845M410_9RHOB</name>
<gene>
    <name evidence="2" type="ORF">GQE99_05435</name>
</gene>
<keyword evidence="1" id="KW-0812">Transmembrane</keyword>
<keyword evidence="3" id="KW-1185">Reference proteome</keyword>
<dbReference type="AlphaFoldDB" id="A0A845M410"/>
<dbReference type="EMBL" id="WTUX01000010">
    <property type="protein sequence ID" value="MZR12457.1"/>
    <property type="molecule type" value="Genomic_DNA"/>
</dbReference>
<keyword evidence="1" id="KW-0472">Membrane</keyword>
<sequence length="338" mass="36505">MRKAPQIIIAVIVLIALGWGGYWFIGATAMERVLAAWFDDRAAEGWTAEYDTLDTAGFPNRFDTTITGLNMADPETGIAWSAPQFQILSLSYRPTEVIAVLPGDQVFATREARHAISAESFRASAVLEPSIELPIQRSVIEIEDALIVDDAGKETGIAEAQVAMRETPGRQGHVYDFDVAASGIRPDPAFAENARASGALSDTIDRLHVSATVRFDNPWDRLAIERARPQPREIELTEVAMQWGALELDASGVLVVGADGVAEGTVDIEAQRWREMIEVARAAGAMSETMAGALSRAGDMLARVSGNPDRLDGTLRFENGRAFLGPIPIGPAPVIRLP</sequence>
<evidence type="ECO:0000256" key="1">
    <source>
        <dbReference type="SAM" id="Phobius"/>
    </source>
</evidence>
<organism evidence="2 3">
    <name type="scientific">Maritimibacter harenae</name>
    <dbReference type="NCBI Taxonomy" id="2606218"/>
    <lineage>
        <taxon>Bacteria</taxon>
        <taxon>Pseudomonadati</taxon>
        <taxon>Pseudomonadota</taxon>
        <taxon>Alphaproteobacteria</taxon>
        <taxon>Rhodobacterales</taxon>
        <taxon>Roseobacteraceae</taxon>
        <taxon>Maritimibacter</taxon>
    </lineage>
</organism>
<reference evidence="2 3" key="1">
    <citation type="submission" date="2019-12" db="EMBL/GenBank/DDBJ databases">
        <title>Maritimibacter sp. nov. sp. isolated from sea sand.</title>
        <authorList>
            <person name="Kim J."/>
            <person name="Jeong S.E."/>
            <person name="Jung H.S."/>
            <person name="Jeon C.O."/>
        </authorList>
    </citation>
    <scope>NUCLEOTIDE SEQUENCE [LARGE SCALE GENOMIC DNA]</scope>
    <source>
        <strain evidence="2 3">DP07</strain>
    </source>
</reference>
<dbReference type="Pfam" id="PF09898">
    <property type="entry name" value="DUF2125"/>
    <property type="match status" value="1"/>
</dbReference>
<dbReference type="InterPro" id="IPR018666">
    <property type="entry name" value="DUF2125"/>
</dbReference>
<dbReference type="RefSeq" id="WP_161350578.1">
    <property type="nucleotide sequence ID" value="NZ_WTUX01000010.1"/>
</dbReference>
<evidence type="ECO:0000313" key="3">
    <source>
        <dbReference type="Proteomes" id="UP000467322"/>
    </source>
</evidence>
<keyword evidence="1" id="KW-1133">Transmembrane helix</keyword>
<protein>
    <submittedName>
        <fullName evidence="2">DUF2125 domain-containing protein</fullName>
    </submittedName>
</protein>
<accession>A0A845M410</accession>
<proteinExistence type="predicted"/>